<protein>
    <submittedName>
        <fullName evidence="3">Uncharacterized protein</fullName>
    </submittedName>
</protein>
<sequence>MVAGSRSVQLRSKTAPKHSLGSIQLWIALFALGTSILGLKSVIFNLVYNHLIFFQWGNLGLLMVSMGLVGLSSFLPDQFNLWLKIKKWSKDHKLFTSLFVIGLLMLNPTFTVLMSMTGYLIEKHFSNQLQRLSDLIQGTYFAMIGFLEFLGGLRNPVEFIKGVKENIAKVIATTLGIGSALAFYASLGWAIRPILFAGLEISANAMQTLGSILNYSFSGGFIPMFVLNAFANTIVYTMAVLVPLSIVFIGGAGAAWLWDNRLSIADAIDKKFDAIIKNYCDPVILSLADKTRAFRAKYMGMKFKDKSVEHTKSPLSVEGTTSVATSTQENPRKRGLNFDEALCVLEAHHRTVMQSKAGKGALTKKCKSESENDPTSLGTKSHPIEVLDAPVRHSSTRSKPTKA</sequence>
<dbReference type="RefSeq" id="WP_057624413.1">
    <property type="nucleotide sequence ID" value="NZ_LKHV02000001.1"/>
</dbReference>
<keyword evidence="5" id="KW-1185">Reference proteome</keyword>
<keyword evidence="2" id="KW-0472">Membrane</keyword>
<dbReference type="Proteomes" id="UP000051494">
    <property type="component" value="Unassembled WGS sequence"/>
</dbReference>
<dbReference type="EMBL" id="LKHV01000005">
    <property type="protein sequence ID" value="KRG18828.1"/>
    <property type="molecule type" value="Genomic_DNA"/>
</dbReference>
<evidence type="ECO:0000256" key="2">
    <source>
        <dbReference type="SAM" id="Phobius"/>
    </source>
</evidence>
<feature type="transmembrane region" description="Helical" evidence="2">
    <location>
        <begin position="170"/>
        <end position="191"/>
    </location>
</feature>
<name>A0A0Q9YEB4_9GAMM</name>
<evidence type="ECO:0000313" key="5">
    <source>
        <dbReference type="Proteomes" id="UP000051494"/>
    </source>
</evidence>
<reference evidence="3" key="1">
    <citation type="submission" date="2015-09" db="EMBL/GenBank/DDBJ databases">
        <title>Draft Genome Sequences of Two Novel Amoeba-resistant Intranuclear Bacteria, Candidatus Berkiella cookevillensis and Candidatus Berkiella aquae.</title>
        <authorList>
            <person name="Mehari Y.T."/>
            <person name="Arivett B.A."/>
            <person name="Farone A.L."/>
            <person name="Gunderson J.H."/>
            <person name="Farone M.B."/>
        </authorList>
    </citation>
    <scope>NUCLEOTIDE SEQUENCE [LARGE SCALE GENOMIC DNA]</scope>
    <source>
        <strain evidence="3">CC99</strain>
    </source>
</reference>
<keyword evidence="2" id="KW-0812">Transmembrane</keyword>
<evidence type="ECO:0000313" key="3">
    <source>
        <dbReference type="EMBL" id="KRG18828.1"/>
    </source>
</evidence>
<feature type="transmembrane region" description="Helical" evidence="2">
    <location>
        <begin position="212"/>
        <end position="230"/>
    </location>
</feature>
<keyword evidence="2" id="KW-1133">Transmembrane helix</keyword>
<dbReference type="STRING" id="437022.CC99x_01309"/>
<dbReference type="AlphaFoldDB" id="A0A0Q9YEB4"/>
<feature type="compositionally biased region" description="Basic residues" evidence="1">
    <location>
        <begin position="394"/>
        <end position="403"/>
    </location>
</feature>
<dbReference type="OrthoDB" id="5959530at2"/>
<reference evidence="4" key="2">
    <citation type="journal article" date="2016" name="Genome Announc.">
        <title>Draft Genome Sequences of Two Novel Amoeba-Resistant Intranuclear Bacteria, 'Candidatus Berkiella cookevillensis' and 'Candidatus Berkiella aquae'.</title>
        <authorList>
            <person name="Mehari Y.T."/>
            <person name="Arivett B.A."/>
            <person name="Farone A.L."/>
            <person name="Gunderson J.H."/>
            <person name="Farone M.B."/>
        </authorList>
    </citation>
    <scope>NUCLEOTIDE SEQUENCE</scope>
    <source>
        <strain evidence="4">CC99</strain>
    </source>
</reference>
<feature type="transmembrane region" description="Helical" evidence="2">
    <location>
        <begin position="95"/>
        <end position="120"/>
    </location>
</feature>
<gene>
    <name evidence="4" type="ORF">CC99x_000050</name>
    <name evidence="3" type="ORF">CC99x_01309</name>
</gene>
<organism evidence="3">
    <name type="scientific">Candidatus Berkiella cookevillensis</name>
    <dbReference type="NCBI Taxonomy" id="437022"/>
    <lineage>
        <taxon>Bacteria</taxon>
        <taxon>Pseudomonadati</taxon>
        <taxon>Pseudomonadota</taxon>
        <taxon>Gammaproteobacteria</taxon>
        <taxon>Candidatus Berkiellales</taxon>
        <taxon>Candidatus Berkiellaceae</taxon>
        <taxon>Candidatus Berkiella</taxon>
    </lineage>
</organism>
<accession>A0A0Q9YEB4</accession>
<dbReference type="EMBL" id="LKHV02000001">
    <property type="protein sequence ID" value="MCS5707286.1"/>
    <property type="molecule type" value="Genomic_DNA"/>
</dbReference>
<comment type="caution">
    <text evidence="3">The sequence shown here is derived from an EMBL/GenBank/DDBJ whole genome shotgun (WGS) entry which is preliminary data.</text>
</comment>
<feature type="region of interest" description="Disordered" evidence="1">
    <location>
        <begin position="356"/>
        <end position="403"/>
    </location>
</feature>
<reference evidence="4" key="3">
    <citation type="submission" date="2021-06" db="EMBL/GenBank/DDBJ databases">
        <title>Genomic Description and Analysis of Intracellular Bacteria, Candidatus Berkiella cookevillensis and Candidatus Berkiella aquae.</title>
        <authorList>
            <person name="Kidane D.T."/>
            <person name="Mehari Y.T."/>
            <person name="Rice F.C."/>
            <person name="Arivett B.A."/>
            <person name="Farone A.L."/>
            <person name="Berk S.G."/>
            <person name="Farone M.B."/>
        </authorList>
    </citation>
    <scope>NUCLEOTIDE SEQUENCE</scope>
    <source>
        <strain evidence="4">CC99</strain>
    </source>
</reference>
<feature type="transmembrane region" description="Helical" evidence="2">
    <location>
        <begin position="236"/>
        <end position="258"/>
    </location>
</feature>
<feature type="transmembrane region" description="Helical" evidence="2">
    <location>
        <begin position="20"/>
        <end position="39"/>
    </location>
</feature>
<feature type="transmembrane region" description="Helical" evidence="2">
    <location>
        <begin position="51"/>
        <end position="75"/>
    </location>
</feature>
<feature type="transmembrane region" description="Helical" evidence="2">
    <location>
        <begin position="132"/>
        <end position="150"/>
    </location>
</feature>
<evidence type="ECO:0000256" key="1">
    <source>
        <dbReference type="SAM" id="MobiDB-lite"/>
    </source>
</evidence>
<evidence type="ECO:0000313" key="4">
    <source>
        <dbReference type="EMBL" id="MCS5707286.1"/>
    </source>
</evidence>
<proteinExistence type="predicted"/>